<comment type="caution">
    <text evidence="1">The sequence shown here is derived from an EMBL/GenBank/DDBJ whole genome shotgun (WGS) entry which is preliminary data.</text>
</comment>
<dbReference type="Proteomes" id="UP000574390">
    <property type="component" value="Unassembled WGS sequence"/>
</dbReference>
<organism evidence="1 2">
    <name type="scientific">Perkinsus olseni</name>
    <name type="common">Perkinsus atlanticus</name>
    <dbReference type="NCBI Taxonomy" id="32597"/>
    <lineage>
        <taxon>Eukaryota</taxon>
        <taxon>Sar</taxon>
        <taxon>Alveolata</taxon>
        <taxon>Perkinsozoa</taxon>
        <taxon>Perkinsea</taxon>
        <taxon>Perkinsida</taxon>
        <taxon>Perkinsidae</taxon>
        <taxon>Perkinsus</taxon>
    </lineage>
</organism>
<protein>
    <submittedName>
        <fullName evidence="1">Uncharacterized protein</fullName>
    </submittedName>
</protein>
<evidence type="ECO:0000313" key="2">
    <source>
        <dbReference type="Proteomes" id="UP000574390"/>
    </source>
</evidence>
<sequence>MPLVESTHTAATTGSLSSAAQKAVAALQPAVVRLVTTGPRQAPSADEIIRVLRSFDQRAIHYSFELAYVPLVAILRQSYKTLPEDSTISLVRIDGSASRIRSHDETSGRFSLGRAVAAVKGTWEPALPERRLQSLFPTVTTAVLFPVVDYNSTDKSMPEELARALTKLAHALVKYRRYSPTSSRNLYHVGYTLHLLLNPLRLEGDREGQVMCFEATGSMGDELAREGEDLGQWYPGVVSTISANVVMDPHASRAVLSAALNCWGRWLPFCVSPDVPEGAPPPPSVTGTAVALDKMIGRFGTSTPLPAIAASRLLLKALASMPRSWGQIPEALDIIVASAVEEESLAQEMAESNRYREEVDRLATSRACRSIDRGQWNVLEGYVMVARSSLDEREVWQHLITVVKPQADSLKDVLSERQPLHPGESGSPIPTQQSIPSLWAEIDRITDQSLGSIWLGSVLPVLERTCARVVDAGDLTPSSAIADSKRVSVCGFYLWLSLLPEDYWHSASLVELLISRVEEDTEGWDVGDLDDRVEIYMMLRAVSKASAAVEALTPILTRLLCKPLLACLGCEFPYLRSAASLVMSSLASKTGMCRILPITL</sequence>
<evidence type="ECO:0000313" key="1">
    <source>
        <dbReference type="EMBL" id="KAF4738761.1"/>
    </source>
</evidence>
<gene>
    <name evidence="1" type="ORF">FOZ62_023073</name>
</gene>
<name>A0A7J6T182_PEROL</name>
<dbReference type="AlphaFoldDB" id="A0A7J6T182"/>
<reference evidence="1 2" key="1">
    <citation type="submission" date="2020-04" db="EMBL/GenBank/DDBJ databases">
        <title>Perkinsus olseni comparative genomics.</title>
        <authorList>
            <person name="Bogema D.R."/>
        </authorList>
    </citation>
    <scope>NUCLEOTIDE SEQUENCE [LARGE SCALE GENOMIC DNA]</scope>
    <source>
        <strain evidence="1">ATCC PRA-205</strain>
    </source>
</reference>
<dbReference type="EMBL" id="JABANM010010801">
    <property type="protein sequence ID" value="KAF4738761.1"/>
    <property type="molecule type" value="Genomic_DNA"/>
</dbReference>
<accession>A0A7J6T182</accession>
<proteinExistence type="predicted"/>